<sequence length="47" mass="5253">MSNCCKNENCNCVKLDCPNRGDCKACINTHLKAGSLVYCMQDILEKK</sequence>
<organism evidence="1 2">
    <name type="scientific">Methanococcus maripaludis</name>
    <name type="common">Methanococcus deltae</name>
    <dbReference type="NCBI Taxonomy" id="39152"/>
    <lineage>
        <taxon>Archaea</taxon>
        <taxon>Methanobacteriati</taxon>
        <taxon>Methanobacteriota</taxon>
        <taxon>Methanomada group</taxon>
        <taxon>Methanococci</taxon>
        <taxon>Methanococcales</taxon>
        <taxon>Methanococcaceae</taxon>
        <taxon>Methanococcus</taxon>
    </lineage>
</organism>
<dbReference type="RefSeq" id="WP_181488914.1">
    <property type="nucleotide sequence ID" value="NZ_JACDUI010000002.1"/>
</dbReference>
<protein>
    <submittedName>
        <fullName evidence="1">Uncharacterized protein</fullName>
    </submittedName>
</protein>
<evidence type="ECO:0000313" key="2">
    <source>
        <dbReference type="Proteomes" id="UP000563838"/>
    </source>
</evidence>
<name>A0A7J9NJB0_METMI</name>
<proteinExistence type="predicted"/>
<comment type="caution">
    <text evidence="1">The sequence shown here is derived from an EMBL/GenBank/DDBJ whole genome shotgun (WGS) entry which is preliminary data.</text>
</comment>
<gene>
    <name evidence="1" type="ORF">HNP87_001546</name>
</gene>
<dbReference type="EMBL" id="JACDUI010000002">
    <property type="protein sequence ID" value="MBA2841014.1"/>
    <property type="molecule type" value="Genomic_DNA"/>
</dbReference>
<accession>A0A7J9NJB0</accession>
<evidence type="ECO:0000313" key="1">
    <source>
        <dbReference type="EMBL" id="MBA2841014.1"/>
    </source>
</evidence>
<dbReference type="AlphaFoldDB" id="A0A7J9NJB0"/>
<dbReference type="Proteomes" id="UP000563838">
    <property type="component" value="Unassembled WGS sequence"/>
</dbReference>
<reference evidence="1 2" key="1">
    <citation type="submission" date="2020-07" db="EMBL/GenBank/DDBJ databases">
        <title>Genomic Encyclopedia of Type Strains, Phase IV (KMG-V): Genome sequencing to study the core and pangenomes of soil and plant-associated prokaryotes.</title>
        <authorList>
            <person name="Whitman W."/>
        </authorList>
    </citation>
    <scope>NUCLEOTIDE SEQUENCE [LARGE SCALE GENOMIC DNA]</scope>
    <source>
        <strain evidence="1 2">A4</strain>
    </source>
</reference>